<name>A0A840AYB6_9SPHN</name>
<organism evidence="2 3">
    <name type="scientific">Sphingorhabdus rigui</name>
    <dbReference type="NCBI Taxonomy" id="1282858"/>
    <lineage>
        <taxon>Bacteria</taxon>
        <taxon>Pseudomonadati</taxon>
        <taxon>Pseudomonadota</taxon>
        <taxon>Alphaproteobacteria</taxon>
        <taxon>Sphingomonadales</taxon>
        <taxon>Sphingomonadaceae</taxon>
        <taxon>Sphingorhabdus</taxon>
    </lineage>
</organism>
<gene>
    <name evidence="2" type="ORF">GGR91_000775</name>
</gene>
<accession>A0A840AYB6</accession>
<dbReference type="SUPFAM" id="SSF51658">
    <property type="entry name" value="Xylose isomerase-like"/>
    <property type="match status" value="1"/>
</dbReference>
<proteinExistence type="inferred from homology"/>
<evidence type="ECO:0000313" key="2">
    <source>
        <dbReference type="EMBL" id="MBB3942553.1"/>
    </source>
</evidence>
<dbReference type="NCBIfam" id="NF003818">
    <property type="entry name" value="PRK05409.1"/>
    <property type="match status" value="1"/>
</dbReference>
<reference evidence="2 3" key="1">
    <citation type="submission" date="2020-08" db="EMBL/GenBank/DDBJ databases">
        <title>Genomic Encyclopedia of Type Strains, Phase IV (KMG-IV): sequencing the most valuable type-strain genomes for metagenomic binning, comparative biology and taxonomic classification.</title>
        <authorList>
            <person name="Goeker M."/>
        </authorList>
    </citation>
    <scope>NUCLEOTIDE SEQUENCE [LARGE SCALE GENOMIC DNA]</scope>
    <source>
        <strain evidence="2 3">DSM 29050</strain>
    </source>
</reference>
<dbReference type="PANTHER" id="PTHR42194:SF1">
    <property type="entry name" value="UPF0276 PROTEIN HI_1600"/>
    <property type="match status" value="1"/>
</dbReference>
<dbReference type="PANTHER" id="PTHR42194">
    <property type="entry name" value="UPF0276 PROTEIN HI_1600"/>
    <property type="match status" value="1"/>
</dbReference>
<comment type="caution">
    <text evidence="2">The sequence shown here is derived from an EMBL/GenBank/DDBJ whole genome shotgun (WGS) entry which is preliminary data.</text>
</comment>
<dbReference type="HAMAP" id="MF_00697">
    <property type="entry name" value="UPF0276"/>
    <property type="match status" value="1"/>
</dbReference>
<evidence type="ECO:0000313" key="3">
    <source>
        <dbReference type="Proteomes" id="UP000581447"/>
    </source>
</evidence>
<dbReference type="Gene3D" id="3.20.20.150">
    <property type="entry name" value="Divalent-metal-dependent TIM barrel enzymes"/>
    <property type="match status" value="1"/>
</dbReference>
<dbReference type="InterPro" id="IPR036237">
    <property type="entry name" value="Xyl_isomerase-like_sf"/>
</dbReference>
<dbReference type="Pfam" id="PF05114">
    <property type="entry name" value="MbnB_TglH_ChrH"/>
    <property type="match status" value="1"/>
</dbReference>
<comment type="similarity">
    <text evidence="1">Belongs to the UPF0276 family.</text>
</comment>
<dbReference type="AlphaFoldDB" id="A0A840AYB6"/>
<dbReference type="EMBL" id="JACIEA010000001">
    <property type="protein sequence ID" value="MBB3942553.1"/>
    <property type="molecule type" value="Genomic_DNA"/>
</dbReference>
<dbReference type="InterPro" id="IPR007801">
    <property type="entry name" value="MbnB/TglH/ChrH"/>
</dbReference>
<dbReference type="Proteomes" id="UP000581447">
    <property type="component" value="Unassembled WGS sequence"/>
</dbReference>
<keyword evidence="3" id="KW-1185">Reference proteome</keyword>
<sequence length="274" mass="29944">MTLFGLGLRKPHYEDVLSGNVQLDFAEVISENFMFPGGRPLADLLAVREKCPVALHGVSMSVGSASGLDRDYVQRLRALVDVIDPLFVSDHLCWTRVPGFSSHDLLPLPYTQEVLDIVSNHVQAAQEILGRQILLENPSAYLGFAESEMPEWDFLSKLCAQTGCGLLLDVNNVYVSALNLGFDPADYIAHFPMANVRQIHIAGHSQGQDVLVDTHDQPVCDAVWDLFETAMTLVGPVAVMIERDNNIPPIGELLDELAMARACADAAAKRGLGH</sequence>
<evidence type="ECO:0000256" key="1">
    <source>
        <dbReference type="HAMAP-Rule" id="MF_00697"/>
    </source>
</evidence>
<protein>
    <recommendedName>
        <fullName evidence="1">UPF0276 protein GGR91_000775</fullName>
    </recommendedName>
</protein>
<dbReference type="RefSeq" id="WP_183940242.1">
    <property type="nucleotide sequence ID" value="NZ_BAABBG010000001.1"/>
</dbReference>